<organism evidence="1 2">
    <name type="scientific">Karstenula rhodostoma CBS 690.94</name>
    <dbReference type="NCBI Taxonomy" id="1392251"/>
    <lineage>
        <taxon>Eukaryota</taxon>
        <taxon>Fungi</taxon>
        <taxon>Dikarya</taxon>
        <taxon>Ascomycota</taxon>
        <taxon>Pezizomycotina</taxon>
        <taxon>Dothideomycetes</taxon>
        <taxon>Pleosporomycetidae</taxon>
        <taxon>Pleosporales</taxon>
        <taxon>Massarineae</taxon>
        <taxon>Didymosphaeriaceae</taxon>
        <taxon>Karstenula</taxon>
    </lineage>
</organism>
<proteinExistence type="predicted"/>
<evidence type="ECO:0000313" key="2">
    <source>
        <dbReference type="Proteomes" id="UP000799764"/>
    </source>
</evidence>
<comment type="caution">
    <text evidence="1">The sequence shown here is derived from an EMBL/GenBank/DDBJ whole genome shotgun (WGS) entry which is preliminary data.</text>
</comment>
<evidence type="ECO:0000313" key="1">
    <source>
        <dbReference type="EMBL" id="KAF2451188.1"/>
    </source>
</evidence>
<reference evidence="1" key="1">
    <citation type="journal article" date="2020" name="Stud. Mycol.">
        <title>101 Dothideomycetes genomes: a test case for predicting lifestyles and emergence of pathogens.</title>
        <authorList>
            <person name="Haridas S."/>
            <person name="Albert R."/>
            <person name="Binder M."/>
            <person name="Bloem J."/>
            <person name="Labutti K."/>
            <person name="Salamov A."/>
            <person name="Andreopoulos B."/>
            <person name="Baker S."/>
            <person name="Barry K."/>
            <person name="Bills G."/>
            <person name="Bluhm B."/>
            <person name="Cannon C."/>
            <person name="Castanera R."/>
            <person name="Culley D."/>
            <person name="Daum C."/>
            <person name="Ezra D."/>
            <person name="Gonzalez J."/>
            <person name="Henrissat B."/>
            <person name="Kuo A."/>
            <person name="Liang C."/>
            <person name="Lipzen A."/>
            <person name="Lutzoni F."/>
            <person name="Magnuson J."/>
            <person name="Mondo S."/>
            <person name="Nolan M."/>
            <person name="Ohm R."/>
            <person name="Pangilinan J."/>
            <person name="Park H.-J."/>
            <person name="Ramirez L."/>
            <person name="Alfaro M."/>
            <person name="Sun H."/>
            <person name="Tritt A."/>
            <person name="Yoshinaga Y."/>
            <person name="Zwiers L.-H."/>
            <person name="Turgeon B."/>
            <person name="Goodwin S."/>
            <person name="Spatafora J."/>
            <person name="Crous P."/>
            <person name="Grigoriev I."/>
        </authorList>
    </citation>
    <scope>NUCLEOTIDE SEQUENCE</scope>
    <source>
        <strain evidence="1">CBS 690.94</strain>
    </source>
</reference>
<keyword evidence="2" id="KW-1185">Reference proteome</keyword>
<accession>A0A9P4PXT7</accession>
<protein>
    <submittedName>
        <fullName evidence="1">Uncharacterized protein</fullName>
    </submittedName>
</protein>
<gene>
    <name evidence="1" type="ORF">P171DRAFT_437968</name>
</gene>
<sequence>MANVELINNVLGCDIREGKCDCVASPTSASEQVGLQPSVNVISIVTLGQDLATSADAASVKSTNISFDEHERVIAPILSDKTAFSLSENATLMIMVWFDWYRTTEGSSIGSTTRSAGADGAGEDWELVAVIDAMKLNLPPTECVSIFGKASLQLFQKPHQP</sequence>
<name>A0A9P4PXT7_9PLEO</name>
<dbReference type="AlphaFoldDB" id="A0A9P4PXT7"/>
<dbReference type="EMBL" id="MU001492">
    <property type="protein sequence ID" value="KAF2451188.1"/>
    <property type="molecule type" value="Genomic_DNA"/>
</dbReference>
<dbReference type="Proteomes" id="UP000799764">
    <property type="component" value="Unassembled WGS sequence"/>
</dbReference>